<reference evidence="2" key="1">
    <citation type="journal article" date="2020" name="Nature">
        <title>Giant virus diversity and host interactions through global metagenomics.</title>
        <authorList>
            <person name="Schulz F."/>
            <person name="Roux S."/>
            <person name="Paez-Espino D."/>
            <person name="Jungbluth S."/>
            <person name="Walsh D.A."/>
            <person name="Denef V.J."/>
            <person name="McMahon K.D."/>
            <person name="Konstantinidis K.T."/>
            <person name="Eloe-Fadrosh E.A."/>
            <person name="Kyrpides N.C."/>
            <person name="Woyke T."/>
        </authorList>
    </citation>
    <scope>NUCLEOTIDE SEQUENCE</scope>
    <source>
        <strain evidence="2">GVMAG-M-3300023184-190</strain>
    </source>
</reference>
<dbReference type="PROSITE" id="PS51257">
    <property type="entry name" value="PROKAR_LIPOPROTEIN"/>
    <property type="match status" value="1"/>
</dbReference>
<accession>A0A6C0I5D1</accession>
<name>A0A6C0I5D1_9ZZZZ</name>
<dbReference type="PANTHER" id="PTHR48104">
    <property type="entry name" value="METACASPASE-4"/>
    <property type="match status" value="1"/>
</dbReference>
<evidence type="ECO:0000313" key="2">
    <source>
        <dbReference type="EMBL" id="QHT87353.1"/>
    </source>
</evidence>
<dbReference type="Gene3D" id="3.40.50.12660">
    <property type="match status" value="1"/>
</dbReference>
<evidence type="ECO:0000259" key="1">
    <source>
        <dbReference type="Pfam" id="PF00656"/>
    </source>
</evidence>
<organism evidence="2">
    <name type="scientific">viral metagenome</name>
    <dbReference type="NCBI Taxonomy" id="1070528"/>
    <lineage>
        <taxon>unclassified sequences</taxon>
        <taxon>metagenomes</taxon>
        <taxon>organismal metagenomes</taxon>
    </lineage>
</organism>
<sequence length="293" mass="32813">MKKALLIGINYTSIPNISLQGCIDDVVNMKELLIDVYGYAATDIVMLNDVEEGDSSKPTKENIIKAFAMLASESSSLDEIWVHYSGHGSQIYNQNSDQDEKLDSILVPLDYESEGYISEQDLLSYLQKFTCRSILIFDCCHSGTMCDLPYVMEYIAPNRFTKKINTNAKMSNMDIYVFSACRDSQTAADTFSEALQEPVGAFTASFIKQVKSKLQYNILTLYNDICMDLQASNYKQAPVLSTSSANVYYTMVHNSVAILPTKPAILTTQPVVLPTQPQVVRPQVRARSRMSMF</sequence>
<proteinExistence type="predicted"/>
<dbReference type="GO" id="GO:0006508">
    <property type="term" value="P:proteolysis"/>
    <property type="evidence" value="ECO:0007669"/>
    <property type="project" value="InterPro"/>
</dbReference>
<dbReference type="InterPro" id="IPR011600">
    <property type="entry name" value="Pept_C14_caspase"/>
</dbReference>
<dbReference type="Pfam" id="PF00656">
    <property type="entry name" value="Peptidase_C14"/>
    <property type="match status" value="1"/>
</dbReference>
<feature type="domain" description="Peptidase C14 caspase" evidence="1">
    <location>
        <begin position="2"/>
        <end position="244"/>
    </location>
</feature>
<protein>
    <recommendedName>
        <fullName evidence="1">Peptidase C14 caspase domain-containing protein</fullName>
    </recommendedName>
</protein>
<dbReference type="GO" id="GO:0004197">
    <property type="term" value="F:cysteine-type endopeptidase activity"/>
    <property type="evidence" value="ECO:0007669"/>
    <property type="project" value="InterPro"/>
</dbReference>
<dbReference type="PANTHER" id="PTHR48104:SF30">
    <property type="entry name" value="METACASPASE-1"/>
    <property type="match status" value="1"/>
</dbReference>
<dbReference type="InterPro" id="IPR050452">
    <property type="entry name" value="Metacaspase"/>
</dbReference>
<dbReference type="GO" id="GO:0005737">
    <property type="term" value="C:cytoplasm"/>
    <property type="evidence" value="ECO:0007669"/>
    <property type="project" value="TreeGrafter"/>
</dbReference>
<dbReference type="AlphaFoldDB" id="A0A6C0I5D1"/>
<dbReference type="EMBL" id="MN740087">
    <property type="protein sequence ID" value="QHT87353.1"/>
    <property type="molecule type" value="Genomic_DNA"/>
</dbReference>